<dbReference type="GO" id="GO:0045454">
    <property type="term" value="P:cell redox homeostasis"/>
    <property type="evidence" value="ECO:0007669"/>
    <property type="project" value="TreeGrafter"/>
</dbReference>
<proteinExistence type="predicted"/>
<dbReference type="InterPro" id="IPR002109">
    <property type="entry name" value="Glutaredoxin"/>
</dbReference>
<dbReference type="CDD" id="cd02976">
    <property type="entry name" value="NrdH"/>
    <property type="match status" value="1"/>
</dbReference>
<dbReference type="InterPro" id="IPR051548">
    <property type="entry name" value="Grx-like_ET"/>
</dbReference>
<evidence type="ECO:0000313" key="2">
    <source>
        <dbReference type="EMBL" id="ADP76137.1"/>
    </source>
</evidence>
<dbReference type="Gene3D" id="3.40.30.10">
    <property type="entry name" value="Glutaredoxin"/>
    <property type="match status" value="1"/>
</dbReference>
<dbReference type="PROSITE" id="PS51354">
    <property type="entry name" value="GLUTAREDOXIN_2"/>
    <property type="match status" value="1"/>
</dbReference>
<dbReference type="KEGG" id="gmc:GY4MC1_3483"/>
<protein>
    <submittedName>
        <fullName evidence="2">Glutaredoxin</fullName>
    </submittedName>
</protein>
<evidence type="ECO:0000259" key="1">
    <source>
        <dbReference type="Pfam" id="PF00462"/>
    </source>
</evidence>
<feature type="domain" description="Glutaredoxin" evidence="1">
    <location>
        <begin position="8"/>
        <end position="63"/>
    </location>
</feature>
<dbReference type="PANTHER" id="PTHR34386:SF1">
    <property type="entry name" value="GLUTAREDOXIN-LIKE PROTEIN NRDH"/>
    <property type="match status" value="1"/>
</dbReference>
<dbReference type="PANTHER" id="PTHR34386">
    <property type="entry name" value="GLUTAREDOXIN"/>
    <property type="match status" value="1"/>
</dbReference>
<name>A0A7U4DMD7_GEOS0</name>
<dbReference type="Pfam" id="PF00462">
    <property type="entry name" value="Glutaredoxin"/>
    <property type="match status" value="1"/>
</dbReference>
<gene>
    <name evidence="2" type="ORF">GY4MC1_3483</name>
</gene>
<dbReference type="GO" id="GO:0009055">
    <property type="term" value="F:electron transfer activity"/>
    <property type="evidence" value="ECO:0007669"/>
    <property type="project" value="TreeGrafter"/>
</dbReference>
<dbReference type="InterPro" id="IPR036249">
    <property type="entry name" value="Thioredoxin-like_sf"/>
</dbReference>
<organism evidence="2">
    <name type="scientific">Geobacillus sp. (strain Y4.1MC1)</name>
    <dbReference type="NCBI Taxonomy" id="581103"/>
    <lineage>
        <taxon>Bacteria</taxon>
        <taxon>Bacillati</taxon>
        <taxon>Bacillota</taxon>
        <taxon>Bacilli</taxon>
        <taxon>Bacillales</taxon>
        <taxon>Anoxybacillaceae</taxon>
        <taxon>Geobacillus</taxon>
    </lineage>
</organism>
<dbReference type="EMBL" id="CP002293">
    <property type="protein sequence ID" value="ADP76137.1"/>
    <property type="molecule type" value="Genomic_DNA"/>
</dbReference>
<sequence length="89" mass="10204">MMPKPLSVVVWSKEGCHYCEEVKQFLKEKQVDYQTIDVTNRDELRDILEVKYGIRHVPVVEIGRGDVYEGVTKVGLSHLAKALNAYLLN</sequence>
<dbReference type="SUPFAM" id="SSF52833">
    <property type="entry name" value="Thioredoxin-like"/>
    <property type="match status" value="1"/>
</dbReference>
<dbReference type="AlphaFoldDB" id="A0A7U4DMD7"/>
<accession>A0A7U4DMD7</accession>
<reference evidence="2" key="1">
    <citation type="submission" date="2010-10" db="EMBL/GenBank/DDBJ databases">
        <title>Complete sequence of chromosome of Geobacillus sp. Y4.1MC1.</title>
        <authorList>
            <consortium name="US DOE Joint Genome Institute"/>
            <person name="Lucas S."/>
            <person name="Copeland A."/>
            <person name="Lapidus A."/>
            <person name="Cheng J.-F."/>
            <person name="Bruce D."/>
            <person name="Goodwin L."/>
            <person name="Pitluck S."/>
            <person name="Chertkov O."/>
            <person name="Zhang X."/>
            <person name="Detter J.C."/>
            <person name="Han C."/>
            <person name="Tapia R."/>
            <person name="Land M."/>
            <person name="Hauser L."/>
            <person name="Jeffries C."/>
            <person name="Kyrpides N."/>
            <person name="Ivanova N."/>
            <person name="Ovchinnikova G."/>
            <person name="Brumm P."/>
            <person name="Mead D."/>
            <person name="Woyke T."/>
        </authorList>
    </citation>
    <scope>NUCLEOTIDE SEQUENCE [LARGE SCALE GENOMIC DNA]</scope>
    <source>
        <strain evidence="2">Y4.1MC1</strain>
    </source>
</reference>